<dbReference type="CDD" id="cd00586">
    <property type="entry name" value="4HBT"/>
    <property type="match status" value="1"/>
</dbReference>
<evidence type="ECO:0000313" key="4">
    <source>
        <dbReference type="Proteomes" id="UP000807850"/>
    </source>
</evidence>
<dbReference type="GO" id="GO:0047617">
    <property type="term" value="F:fatty acyl-CoA hydrolase activity"/>
    <property type="evidence" value="ECO:0007669"/>
    <property type="project" value="TreeGrafter"/>
</dbReference>
<dbReference type="Pfam" id="PF13279">
    <property type="entry name" value="4HBT_2"/>
    <property type="match status" value="1"/>
</dbReference>
<proteinExistence type="inferred from homology"/>
<dbReference type="SUPFAM" id="SSF54637">
    <property type="entry name" value="Thioesterase/thiol ester dehydrase-isomerase"/>
    <property type="match status" value="1"/>
</dbReference>
<dbReference type="PANTHER" id="PTHR31793">
    <property type="entry name" value="4-HYDROXYBENZOYL-COA THIOESTERASE FAMILY MEMBER"/>
    <property type="match status" value="1"/>
</dbReference>
<evidence type="ECO:0000313" key="3">
    <source>
        <dbReference type="EMBL" id="MBI3540003.1"/>
    </source>
</evidence>
<sequence length="152" mass="17617">MPAARRPTQAEYTVVHELVPRFRDTDAMGHINNAVYITYLEVARQIYWARLDRRADYRRVPFILANVACDFRSEALVNEVLMLGIRLDWIGTKSFAFVYEIWEKTSGRTVVEATTVQVCYDYEAKRTLPMPGPLRKALESFEGRDLARPVFP</sequence>
<dbReference type="PANTHER" id="PTHR31793:SF27">
    <property type="entry name" value="NOVEL THIOESTERASE SUPERFAMILY DOMAIN AND SAPOSIN A-TYPE DOMAIN CONTAINING PROTEIN (0610012H03RIK)"/>
    <property type="match status" value="1"/>
</dbReference>
<dbReference type="InterPro" id="IPR050563">
    <property type="entry name" value="4-hydroxybenzoyl-CoA_TE"/>
</dbReference>
<name>A0A9D6LB96_UNCEI</name>
<evidence type="ECO:0000256" key="1">
    <source>
        <dbReference type="ARBA" id="ARBA00005953"/>
    </source>
</evidence>
<comment type="caution">
    <text evidence="3">The sequence shown here is derived from an EMBL/GenBank/DDBJ whole genome shotgun (WGS) entry which is preliminary data.</text>
</comment>
<dbReference type="Proteomes" id="UP000807850">
    <property type="component" value="Unassembled WGS sequence"/>
</dbReference>
<dbReference type="Gene3D" id="3.10.129.10">
    <property type="entry name" value="Hotdog Thioesterase"/>
    <property type="match status" value="1"/>
</dbReference>
<accession>A0A9D6LB96</accession>
<evidence type="ECO:0000256" key="2">
    <source>
        <dbReference type="ARBA" id="ARBA00022801"/>
    </source>
</evidence>
<keyword evidence="2" id="KW-0378">Hydrolase</keyword>
<organism evidence="3 4">
    <name type="scientific">Eiseniibacteriota bacterium</name>
    <dbReference type="NCBI Taxonomy" id="2212470"/>
    <lineage>
        <taxon>Bacteria</taxon>
        <taxon>Candidatus Eiseniibacteriota</taxon>
    </lineage>
</organism>
<comment type="similarity">
    <text evidence="1">Belongs to the 4-hydroxybenzoyl-CoA thioesterase family.</text>
</comment>
<dbReference type="InterPro" id="IPR029069">
    <property type="entry name" value="HotDog_dom_sf"/>
</dbReference>
<dbReference type="EMBL" id="JACQAY010000228">
    <property type="protein sequence ID" value="MBI3540003.1"/>
    <property type="molecule type" value="Genomic_DNA"/>
</dbReference>
<reference evidence="3" key="1">
    <citation type="submission" date="2020-07" db="EMBL/GenBank/DDBJ databases">
        <title>Huge and variable diversity of episymbiotic CPR bacteria and DPANN archaea in groundwater ecosystems.</title>
        <authorList>
            <person name="He C.Y."/>
            <person name="Keren R."/>
            <person name="Whittaker M."/>
            <person name="Farag I.F."/>
            <person name="Doudna J."/>
            <person name="Cate J.H.D."/>
            <person name="Banfield J.F."/>
        </authorList>
    </citation>
    <scope>NUCLEOTIDE SEQUENCE</scope>
    <source>
        <strain evidence="3">NC_groundwater_928_Pr1_S-0.2um_72_17</strain>
    </source>
</reference>
<protein>
    <submittedName>
        <fullName evidence="3">Acyl-CoA thioesterase</fullName>
    </submittedName>
</protein>
<dbReference type="AlphaFoldDB" id="A0A9D6LB96"/>
<gene>
    <name evidence="3" type="ORF">HY076_07000</name>
</gene>